<evidence type="ECO:0000256" key="3">
    <source>
        <dbReference type="ARBA" id="ARBA00022692"/>
    </source>
</evidence>
<dbReference type="Gene3D" id="2.60.40.1120">
    <property type="entry name" value="Carboxypeptidase-like, regulatory domain"/>
    <property type="match status" value="1"/>
</dbReference>
<dbReference type="Pfam" id="PF13715">
    <property type="entry name" value="CarbopepD_reg_2"/>
    <property type="match status" value="1"/>
</dbReference>
<keyword evidence="5" id="KW-0472">Membrane</keyword>
<organism evidence="8">
    <name type="scientific">marine metagenome</name>
    <dbReference type="NCBI Taxonomy" id="408172"/>
    <lineage>
        <taxon>unclassified sequences</taxon>
        <taxon>metagenomes</taxon>
        <taxon>ecological metagenomes</taxon>
    </lineage>
</organism>
<dbReference type="GO" id="GO:0015344">
    <property type="term" value="F:siderophore uptake transmembrane transporter activity"/>
    <property type="evidence" value="ECO:0007669"/>
    <property type="project" value="TreeGrafter"/>
</dbReference>
<feature type="non-terminal residue" evidence="8">
    <location>
        <position position="547"/>
    </location>
</feature>
<dbReference type="InterPro" id="IPR036942">
    <property type="entry name" value="Beta-barrel_TonB_sf"/>
</dbReference>
<sequence>MKLTFSLICLMFGLVAIPRASTGSIAGKVIDSDTHQPLIGANVMIGGTELGTSCDMDGVFTVSNIPVGSYTITVSTIGYSSISRANVNIYSQRQTPLKFYLDSAVLEGESVTVSAGFFEKAKDGIISTQTIGIEEIRSDPIGSYDIQMMVHSLPSVITATDQNNEIIVRGGGPGENLFIMDHLEIPNPNHFGKVGSGGGSVNMLNTEFVERIDFFSGGFPARYGDKQSSVMDISLREGSYDQFNLDMEMTMAGVGLLAEGPFSNGKGSYIGSFRRSFLKYIIESADMTAIPEYWNAQTKVVYNIDSRNKLMLNAVGGWDYIKVDGENRPDLQGAENVEHTGYQYTAGVTYKSLFSKQGYSLISVGRSSSNWITDVYNYNDDGFQDNYFTRDNRESDNVIKGDLVYKFSPNLEIGTGVNCKYGEYKLHEIADADIVYYYLYDGIDNIDAKVDSLNQIYETLIDEFGMDTTADLSGVGIPVYENGLFTMSPSGGLWKYAAYTQLKYVWNKFSATAGLRYDNVPYNKTSVLAPRMGVSCSITPITKLNLA</sequence>
<accession>A0A381Z1C2</accession>
<gene>
    <name evidence="8" type="ORF">METZ01_LOCUS135932</name>
</gene>
<keyword evidence="4" id="KW-0732">Signal</keyword>
<evidence type="ECO:0000256" key="5">
    <source>
        <dbReference type="ARBA" id="ARBA00023136"/>
    </source>
</evidence>
<dbReference type="GO" id="GO:0009279">
    <property type="term" value="C:cell outer membrane"/>
    <property type="evidence" value="ECO:0007669"/>
    <property type="project" value="UniProtKB-SubCell"/>
</dbReference>
<dbReference type="EMBL" id="UINC01019599">
    <property type="protein sequence ID" value="SVA83078.1"/>
    <property type="molecule type" value="Genomic_DNA"/>
</dbReference>
<dbReference type="InterPro" id="IPR037066">
    <property type="entry name" value="Plug_dom_sf"/>
</dbReference>
<feature type="domain" description="TonB-dependent receptor plug" evidence="7">
    <location>
        <begin position="123"/>
        <end position="226"/>
    </location>
</feature>
<proteinExistence type="predicted"/>
<dbReference type="SUPFAM" id="SSF56935">
    <property type="entry name" value="Porins"/>
    <property type="match status" value="1"/>
</dbReference>
<dbReference type="GO" id="GO:0044718">
    <property type="term" value="P:siderophore transmembrane transport"/>
    <property type="evidence" value="ECO:0007669"/>
    <property type="project" value="TreeGrafter"/>
</dbReference>
<dbReference type="SUPFAM" id="SSF49464">
    <property type="entry name" value="Carboxypeptidase regulatory domain-like"/>
    <property type="match status" value="1"/>
</dbReference>
<keyword evidence="2" id="KW-0813">Transport</keyword>
<comment type="subcellular location">
    <subcellularLocation>
        <location evidence="1">Cell outer membrane</location>
        <topology evidence="1">Multi-pass membrane protein</topology>
    </subcellularLocation>
</comment>
<evidence type="ECO:0000256" key="2">
    <source>
        <dbReference type="ARBA" id="ARBA00022448"/>
    </source>
</evidence>
<dbReference type="Pfam" id="PF07715">
    <property type="entry name" value="Plug"/>
    <property type="match status" value="1"/>
</dbReference>
<keyword evidence="3" id="KW-0812">Transmembrane</keyword>
<evidence type="ECO:0000256" key="1">
    <source>
        <dbReference type="ARBA" id="ARBA00004571"/>
    </source>
</evidence>
<dbReference type="PANTHER" id="PTHR30069">
    <property type="entry name" value="TONB-DEPENDENT OUTER MEMBRANE RECEPTOR"/>
    <property type="match status" value="1"/>
</dbReference>
<evidence type="ECO:0000259" key="7">
    <source>
        <dbReference type="Pfam" id="PF07715"/>
    </source>
</evidence>
<keyword evidence="6" id="KW-0998">Cell outer membrane</keyword>
<evidence type="ECO:0000313" key="8">
    <source>
        <dbReference type="EMBL" id="SVA83078.1"/>
    </source>
</evidence>
<evidence type="ECO:0000256" key="4">
    <source>
        <dbReference type="ARBA" id="ARBA00022729"/>
    </source>
</evidence>
<dbReference type="Gene3D" id="2.40.170.20">
    <property type="entry name" value="TonB-dependent receptor, beta-barrel domain"/>
    <property type="match status" value="1"/>
</dbReference>
<dbReference type="PANTHER" id="PTHR30069:SF29">
    <property type="entry name" value="HEMOGLOBIN AND HEMOGLOBIN-HAPTOGLOBIN-BINDING PROTEIN 1-RELATED"/>
    <property type="match status" value="1"/>
</dbReference>
<evidence type="ECO:0000256" key="6">
    <source>
        <dbReference type="ARBA" id="ARBA00023237"/>
    </source>
</evidence>
<dbReference type="AlphaFoldDB" id="A0A381Z1C2"/>
<reference evidence="8" key="1">
    <citation type="submission" date="2018-05" db="EMBL/GenBank/DDBJ databases">
        <authorList>
            <person name="Lanie J.A."/>
            <person name="Ng W.-L."/>
            <person name="Kazmierczak K.M."/>
            <person name="Andrzejewski T.M."/>
            <person name="Davidsen T.M."/>
            <person name="Wayne K.J."/>
            <person name="Tettelin H."/>
            <person name="Glass J.I."/>
            <person name="Rusch D."/>
            <person name="Podicherti R."/>
            <person name="Tsui H.-C.T."/>
            <person name="Winkler M.E."/>
        </authorList>
    </citation>
    <scope>NUCLEOTIDE SEQUENCE</scope>
</reference>
<protein>
    <recommendedName>
        <fullName evidence="7">TonB-dependent receptor plug domain-containing protein</fullName>
    </recommendedName>
</protein>
<name>A0A381Z1C2_9ZZZZ</name>
<dbReference type="Gene3D" id="2.170.130.10">
    <property type="entry name" value="TonB-dependent receptor, plug domain"/>
    <property type="match status" value="1"/>
</dbReference>
<dbReference type="InterPro" id="IPR039426">
    <property type="entry name" value="TonB-dep_rcpt-like"/>
</dbReference>
<dbReference type="InterPro" id="IPR008969">
    <property type="entry name" value="CarboxyPept-like_regulatory"/>
</dbReference>
<dbReference type="InterPro" id="IPR012910">
    <property type="entry name" value="Plug_dom"/>
</dbReference>